<name>A0A9N8I0Y4_9STRA</name>
<dbReference type="Proteomes" id="UP001153069">
    <property type="component" value="Unassembled WGS sequence"/>
</dbReference>
<evidence type="ECO:0000313" key="3">
    <source>
        <dbReference type="Proteomes" id="UP001153069"/>
    </source>
</evidence>
<protein>
    <submittedName>
        <fullName evidence="2">Uncharacterized protein</fullName>
    </submittedName>
</protein>
<evidence type="ECO:0000256" key="1">
    <source>
        <dbReference type="SAM" id="SignalP"/>
    </source>
</evidence>
<feature type="chain" id="PRO_5040121850" evidence="1">
    <location>
        <begin position="29"/>
        <end position="538"/>
    </location>
</feature>
<dbReference type="EMBL" id="CAICTM010002963">
    <property type="protein sequence ID" value="CAB9530623.1"/>
    <property type="molecule type" value="Genomic_DNA"/>
</dbReference>
<accession>A0A9N8I0Y4</accession>
<feature type="signal peptide" evidence="1">
    <location>
        <begin position="1"/>
        <end position="28"/>
    </location>
</feature>
<proteinExistence type="predicted"/>
<comment type="caution">
    <text evidence="2">The sequence shown here is derived from an EMBL/GenBank/DDBJ whole genome shotgun (WGS) entry which is preliminary data.</text>
</comment>
<sequence>MRCSVSRAAFLFQIWYLCSSGLCRTVAAELQLIRHRNVEQNNNEPSWGSWISGWTNRIGRRLTGDDASDYQPREGRYTDTGAEVFMISFSDEEVELAKSGSMEVLNNLTITRVTEMNGVNGNPRNRYIWSMALDDNDDLYVGILNQNFVPGNITGLLWSIVKAPWRKKFDALVDTLLRQWSGTPVFENQGAQIYYKPQDSPSFQLQLETSPDHLGFRKMVNYHGNIYAGSTNGPDGPYDGAPYDFSFYEQGTGAQIFTNAGNGSFAPLDDEGNLDSYDKSIRSMVVSSYSDRLFIGTETYECAKVLIYTDARPVDGSSQWKKIEMEGDDCTHSVSGFYDMGGGKILFGTWETWGYGVFLLDETNNDTLTRLNTPTYFQHIPCGVMEIRVFKGQLYIGILSFIRGFALIRTPKFDDLLNLNRGDWQLITGNGFAREQRQQMGGNMAGNEYPWTSAEINGIYFVGTVSLTPRGFSWTTGLAKLDQAQLWASVDGNTWQVVESELFDASRFMYGFRTMQVTKDQKKLYIGSAVNMYLPDER</sequence>
<keyword evidence="1" id="KW-0732">Signal</keyword>
<reference evidence="2" key="1">
    <citation type="submission" date="2020-06" db="EMBL/GenBank/DDBJ databases">
        <authorList>
            <consortium name="Plant Systems Biology data submission"/>
        </authorList>
    </citation>
    <scope>NUCLEOTIDE SEQUENCE</scope>
    <source>
        <strain evidence="2">D6</strain>
    </source>
</reference>
<organism evidence="2 3">
    <name type="scientific">Seminavis robusta</name>
    <dbReference type="NCBI Taxonomy" id="568900"/>
    <lineage>
        <taxon>Eukaryota</taxon>
        <taxon>Sar</taxon>
        <taxon>Stramenopiles</taxon>
        <taxon>Ochrophyta</taxon>
        <taxon>Bacillariophyta</taxon>
        <taxon>Bacillariophyceae</taxon>
        <taxon>Bacillariophycidae</taxon>
        <taxon>Naviculales</taxon>
        <taxon>Naviculaceae</taxon>
        <taxon>Seminavis</taxon>
    </lineage>
</organism>
<dbReference type="AlphaFoldDB" id="A0A9N8I0Y4"/>
<evidence type="ECO:0000313" key="2">
    <source>
        <dbReference type="EMBL" id="CAB9530623.1"/>
    </source>
</evidence>
<gene>
    <name evidence="2" type="ORF">SEMRO_2965_G341090.1</name>
</gene>
<keyword evidence="3" id="KW-1185">Reference proteome</keyword>